<evidence type="ECO:0000259" key="2">
    <source>
        <dbReference type="Pfam" id="PF10671"/>
    </source>
</evidence>
<organism evidence="3 4">
    <name type="scientific">Thalassotalea euphylliae</name>
    <dbReference type="NCBI Taxonomy" id="1655234"/>
    <lineage>
        <taxon>Bacteria</taxon>
        <taxon>Pseudomonadati</taxon>
        <taxon>Pseudomonadota</taxon>
        <taxon>Gammaproteobacteria</taxon>
        <taxon>Alteromonadales</taxon>
        <taxon>Colwelliaceae</taxon>
        <taxon>Thalassotalea</taxon>
    </lineage>
</organism>
<sequence length="245" mass="27498">MNFWIRNGVFAVLLSGLAYYLLANHELIASLVEEHSESDTEQAGPAEQTATAAPATATTSQLTDPPQQSKKPLTKSKNKAAEGLSNFYASIQGPDEKGDGPKIRNNVVYLPEPRGDLEKILEAKTVITRPLKKDWQGSTESRPFRTGSTLFQKLVEYAEQDGLEVMWRLNRDLIIKDPFRINKEILATAYQVGNAISGHFPEGVDVYFCYQQRTIVFQTGPQAYLAKKCRLLTSQNQFSNNRSYY</sequence>
<dbReference type="Pfam" id="PF10671">
    <property type="entry name" value="TcpQ"/>
    <property type="match status" value="1"/>
</dbReference>
<feature type="compositionally biased region" description="Low complexity" evidence="1">
    <location>
        <begin position="41"/>
        <end position="59"/>
    </location>
</feature>
<gene>
    <name evidence="3" type="ORF">DXX93_16205</name>
</gene>
<evidence type="ECO:0000313" key="4">
    <source>
        <dbReference type="Proteomes" id="UP000256478"/>
    </source>
</evidence>
<feature type="domain" description="Toxin co-regulated pilus biosynthesis protein Q C-terminal" evidence="2">
    <location>
        <begin position="146"/>
        <end position="217"/>
    </location>
</feature>
<evidence type="ECO:0000256" key="1">
    <source>
        <dbReference type="SAM" id="MobiDB-lite"/>
    </source>
</evidence>
<reference evidence="3 4" key="1">
    <citation type="submission" date="2018-08" db="EMBL/GenBank/DDBJ databases">
        <title>Thalassotalea euphylliae genome.</title>
        <authorList>
            <person name="Summers S."/>
            <person name="Rice S.A."/>
            <person name="Freckelton M.L."/>
            <person name="Nedved B.T."/>
            <person name="Hadfield M.G."/>
        </authorList>
    </citation>
    <scope>NUCLEOTIDE SEQUENCE [LARGE SCALE GENOMIC DNA]</scope>
    <source>
        <strain evidence="3 4">H1</strain>
    </source>
</reference>
<comment type="caution">
    <text evidence="3">The sequence shown here is derived from an EMBL/GenBank/DDBJ whole genome shotgun (WGS) entry which is preliminary data.</text>
</comment>
<accession>A0A3E0TTE1</accession>
<dbReference type="Proteomes" id="UP000256478">
    <property type="component" value="Unassembled WGS sequence"/>
</dbReference>
<feature type="region of interest" description="Disordered" evidence="1">
    <location>
        <begin position="36"/>
        <end position="76"/>
    </location>
</feature>
<dbReference type="OrthoDB" id="6224370at2"/>
<feature type="compositionally biased region" description="Polar residues" evidence="1">
    <location>
        <begin position="60"/>
        <end position="71"/>
    </location>
</feature>
<protein>
    <recommendedName>
        <fullName evidence="2">Toxin co-regulated pilus biosynthesis protein Q C-terminal domain-containing protein</fullName>
    </recommendedName>
</protein>
<proteinExistence type="predicted"/>
<dbReference type="InterPro" id="IPR018927">
    <property type="entry name" value="Pilus_synth_Q_C"/>
</dbReference>
<name>A0A3E0TTE1_9GAMM</name>
<dbReference type="RefSeq" id="WP_116009015.1">
    <property type="nucleotide sequence ID" value="NZ_QUOU01000001.1"/>
</dbReference>
<evidence type="ECO:0000313" key="3">
    <source>
        <dbReference type="EMBL" id="REL27951.1"/>
    </source>
</evidence>
<dbReference type="EMBL" id="QUOU01000001">
    <property type="protein sequence ID" value="REL27951.1"/>
    <property type="molecule type" value="Genomic_DNA"/>
</dbReference>
<dbReference type="AlphaFoldDB" id="A0A3E0TTE1"/>